<evidence type="ECO:0000256" key="1">
    <source>
        <dbReference type="SAM" id="Coils"/>
    </source>
</evidence>
<dbReference type="Proteomes" id="UP000835052">
    <property type="component" value="Unassembled WGS sequence"/>
</dbReference>
<keyword evidence="5" id="KW-1185">Reference proteome</keyword>
<dbReference type="SMART" id="SM01083">
    <property type="entry name" value="Cir_N"/>
    <property type="match status" value="1"/>
</dbReference>
<dbReference type="Pfam" id="PF10197">
    <property type="entry name" value="Cir_N"/>
    <property type="match status" value="1"/>
</dbReference>
<name>A0A8S1HJU0_9PELO</name>
<keyword evidence="1" id="KW-0175">Coiled coil</keyword>
<evidence type="ECO:0000259" key="3">
    <source>
        <dbReference type="SMART" id="SM01083"/>
    </source>
</evidence>
<dbReference type="PANTHER" id="PTHR22093:SF0">
    <property type="entry name" value="LEUKOCYTE RECEPTOR CLUSTER MEMBER 1"/>
    <property type="match status" value="1"/>
</dbReference>
<sequence>MNILPKKKWHVRTKENVARVRRDEAKAAEEEQRRLDRQILAQNERRLNLLRDKAETRMADMFGVASSSTKDVSISNESGHVNLFQDLEREERKNLAGGNKEYDEEKAREKKEWESKMGIQVYLADGSSELDKKGAWYEKMSFRKAPEKKNATPVPKLPSLVIDTQQKSTESERKKKKKRRRTSSSSSDSGKHKKSKKKKKHRRKNESEDEVEAKKEEKLRLAQLREERIKRERLEAARTHALLNPEAAKKNEPTKPKYNSMFNPHLAR</sequence>
<gene>
    <name evidence="4" type="ORF">CAUJ_LOCUS12198</name>
</gene>
<evidence type="ECO:0000256" key="2">
    <source>
        <dbReference type="SAM" id="MobiDB-lite"/>
    </source>
</evidence>
<organism evidence="4 5">
    <name type="scientific">Caenorhabditis auriculariae</name>
    <dbReference type="NCBI Taxonomy" id="2777116"/>
    <lineage>
        <taxon>Eukaryota</taxon>
        <taxon>Metazoa</taxon>
        <taxon>Ecdysozoa</taxon>
        <taxon>Nematoda</taxon>
        <taxon>Chromadorea</taxon>
        <taxon>Rhabditida</taxon>
        <taxon>Rhabditina</taxon>
        <taxon>Rhabditomorpha</taxon>
        <taxon>Rhabditoidea</taxon>
        <taxon>Rhabditidae</taxon>
        <taxon>Peloderinae</taxon>
        <taxon>Caenorhabditis</taxon>
    </lineage>
</organism>
<dbReference type="OrthoDB" id="2159131at2759"/>
<dbReference type="InterPro" id="IPR019339">
    <property type="entry name" value="CIR_N_dom"/>
</dbReference>
<comment type="caution">
    <text evidence="4">The sequence shown here is derived from an EMBL/GenBank/DDBJ whole genome shotgun (WGS) entry which is preliminary data.</text>
</comment>
<feature type="domain" description="CBF1-interacting co-repressor CIR N-terminal" evidence="3">
    <location>
        <begin position="8"/>
        <end position="44"/>
    </location>
</feature>
<feature type="region of interest" description="Disordered" evidence="2">
    <location>
        <begin position="239"/>
        <end position="268"/>
    </location>
</feature>
<dbReference type="AlphaFoldDB" id="A0A8S1HJU0"/>
<feature type="coiled-coil region" evidence="1">
    <location>
        <begin position="18"/>
        <end position="45"/>
    </location>
</feature>
<protein>
    <recommendedName>
        <fullName evidence="3">CBF1-interacting co-repressor CIR N-terminal domain-containing protein</fullName>
    </recommendedName>
</protein>
<feature type="compositionally biased region" description="Basic residues" evidence="2">
    <location>
        <begin position="191"/>
        <end position="204"/>
    </location>
</feature>
<evidence type="ECO:0000313" key="4">
    <source>
        <dbReference type="EMBL" id="CAD6196283.1"/>
    </source>
</evidence>
<dbReference type="EMBL" id="CAJGYM010000070">
    <property type="protein sequence ID" value="CAD6196283.1"/>
    <property type="molecule type" value="Genomic_DNA"/>
</dbReference>
<accession>A0A8S1HJU0</accession>
<evidence type="ECO:0000313" key="5">
    <source>
        <dbReference type="Proteomes" id="UP000835052"/>
    </source>
</evidence>
<dbReference type="PANTHER" id="PTHR22093">
    <property type="entry name" value="LEUKOCYTE RECEPTOR CLUSTER LRC MEMBER 1"/>
    <property type="match status" value="1"/>
</dbReference>
<dbReference type="InterPro" id="IPR039875">
    <property type="entry name" value="LENG1-like"/>
</dbReference>
<reference evidence="4" key="1">
    <citation type="submission" date="2020-10" db="EMBL/GenBank/DDBJ databases">
        <authorList>
            <person name="Kikuchi T."/>
        </authorList>
    </citation>
    <scope>NUCLEOTIDE SEQUENCE</scope>
    <source>
        <strain evidence="4">NKZ352</strain>
    </source>
</reference>
<feature type="region of interest" description="Disordered" evidence="2">
    <location>
        <begin position="142"/>
        <end position="218"/>
    </location>
</feature>
<proteinExistence type="predicted"/>